<evidence type="ECO:0000313" key="3">
    <source>
        <dbReference type="Proteomes" id="UP000315983"/>
    </source>
</evidence>
<evidence type="ECO:0000313" key="2">
    <source>
        <dbReference type="EMBL" id="TQL34996.1"/>
    </source>
</evidence>
<proteinExistence type="predicted"/>
<feature type="compositionally biased region" description="Low complexity" evidence="1">
    <location>
        <begin position="44"/>
        <end position="57"/>
    </location>
</feature>
<name>A0A542XGN6_SALAC</name>
<dbReference type="Proteomes" id="UP000315983">
    <property type="component" value="Unassembled WGS sequence"/>
</dbReference>
<accession>A0A542XGN6</accession>
<sequence>MQVTRDRATAGLTAEGPATNEGHQATWMEPAGSGRGSRWRGARLRASTSSTSALGRSGRSDRRRDAVVGPATASHRSTTTASSTTAAALTQLDQPRRFRRIDARGHIRHLDNTVLFRRIPTPPKSTAGMRAGPTATRQAVSSARPATTPPSASAPASDGAQGRSSPASTGRRRPATTPPPARPSGSTPAATGSAAARTAGIRLWSRPPAWGSARRRARRGSCGRR</sequence>
<feature type="compositionally biased region" description="Low complexity" evidence="1">
    <location>
        <begin position="71"/>
        <end position="85"/>
    </location>
</feature>
<feature type="compositionally biased region" description="Low complexity" evidence="1">
    <location>
        <begin position="183"/>
        <end position="212"/>
    </location>
</feature>
<comment type="caution">
    <text evidence="2">The sequence shown here is derived from an EMBL/GenBank/DDBJ whole genome shotgun (WGS) entry which is preliminary data.</text>
</comment>
<feature type="compositionally biased region" description="Basic residues" evidence="1">
    <location>
        <begin position="213"/>
        <end position="225"/>
    </location>
</feature>
<organism evidence="2 3">
    <name type="scientific">Salinispora arenicola</name>
    <dbReference type="NCBI Taxonomy" id="168697"/>
    <lineage>
        <taxon>Bacteria</taxon>
        <taxon>Bacillati</taxon>
        <taxon>Actinomycetota</taxon>
        <taxon>Actinomycetes</taxon>
        <taxon>Micromonosporales</taxon>
        <taxon>Micromonosporaceae</taxon>
        <taxon>Salinispora</taxon>
    </lineage>
</organism>
<gene>
    <name evidence="2" type="ORF">FB564_0013</name>
</gene>
<dbReference type="EMBL" id="VFOL01000001">
    <property type="protein sequence ID" value="TQL34996.1"/>
    <property type="molecule type" value="Genomic_DNA"/>
</dbReference>
<evidence type="ECO:0000256" key="1">
    <source>
        <dbReference type="SAM" id="MobiDB-lite"/>
    </source>
</evidence>
<dbReference type="AlphaFoldDB" id="A0A542XGN6"/>
<feature type="region of interest" description="Disordered" evidence="1">
    <location>
        <begin position="114"/>
        <end position="225"/>
    </location>
</feature>
<feature type="region of interest" description="Disordered" evidence="1">
    <location>
        <begin position="1"/>
        <end position="85"/>
    </location>
</feature>
<reference evidence="2 3" key="1">
    <citation type="submission" date="2019-06" db="EMBL/GenBank/DDBJ databases">
        <title>Sequencing the genomes of 1000 actinobacteria strains.</title>
        <authorList>
            <person name="Klenk H.-P."/>
        </authorList>
    </citation>
    <scope>NUCLEOTIDE SEQUENCE [LARGE SCALE GENOMIC DNA]</scope>
    <source>
        <strain evidence="2 3">DSM 44819</strain>
    </source>
</reference>
<protein>
    <submittedName>
        <fullName evidence="2">Uncharacterized protein</fullName>
    </submittedName>
</protein>
<feature type="compositionally biased region" description="Low complexity" evidence="1">
    <location>
        <begin position="141"/>
        <end position="157"/>
    </location>
</feature>